<reference evidence="2 3" key="1">
    <citation type="submission" date="2016-11" db="EMBL/GenBank/DDBJ databases">
        <authorList>
            <person name="Manzoor S."/>
        </authorList>
    </citation>
    <scope>NUCLEOTIDE SEQUENCE [LARGE SCALE GENOMIC DNA]</scope>
    <source>
        <strain evidence="2">Clostridium ultunense strain Esp</strain>
    </source>
</reference>
<evidence type="ECO:0000259" key="1">
    <source>
        <dbReference type="Pfam" id="PF20612"/>
    </source>
</evidence>
<dbReference type="RefSeq" id="WP_025640272.1">
    <property type="nucleotide sequence ID" value="NZ_LT669839.1"/>
</dbReference>
<evidence type="ECO:0000313" key="3">
    <source>
        <dbReference type="Proteomes" id="UP000245423"/>
    </source>
</evidence>
<dbReference type="EMBL" id="LT669839">
    <property type="protein sequence ID" value="SHD75649.1"/>
    <property type="molecule type" value="Genomic_DNA"/>
</dbReference>
<feature type="domain" description="SHOCT-like" evidence="1">
    <location>
        <begin position="2"/>
        <end position="41"/>
    </location>
</feature>
<keyword evidence="3" id="KW-1185">Reference proteome</keyword>
<dbReference type="Pfam" id="PF20612">
    <property type="entry name" value="SHOCT_2"/>
    <property type="match status" value="1"/>
</dbReference>
<dbReference type="Proteomes" id="UP000245423">
    <property type="component" value="Chromosome 1"/>
</dbReference>
<dbReference type="AlphaFoldDB" id="A0A1M4PJJ8"/>
<protein>
    <recommendedName>
        <fullName evidence="1">SHOCT-like domain-containing protein</fullName>
    </recommendedName>
</protein>
<proteinExistence type="predicted"/>
<dbReference type="InterPro" id="IPR046749">
    <property type="entry name" value="SHOCT_2"/>
</dbReference>
<accession>A0A1M4PJJ8</accession>
<sequence>MNDILEYSIQLAMLRQLLIEKLIDKREYFKIKEVLMKKYNISSDLIC</sequence>
<name>A0A1M4PJJ8_9FIRM</name>
<gene>
    <name evidence="2" type="ORF">CUESP1_0252</name>
</gene>
<dbReference type="OrthoDB" id="1759226at2"/>
<organism evidence="2 3">
    <name type="scientific">[Clostridium] ultunense Esp</name>
    <dbReference type="NCBI Taxonomy" id="1288971"/>
    <lineage>
        <taxon>Bacteria</taxon>
        <taxon>Bacillati</taxon>
        <taxon>Bacillota</taxon>
        <taxon>Tissierellia</taxon>
        <taxon>Tissierellales</taxon>
        <taxon>Tepidimicrobiaceae</taxon>
        <taxon>Schnuerera</taxon>
    </lineage>
</organism>
<evidence type="ECO:0000313" key="2">
    <source>
        <dbReference type="EMBL" id="SHD75649.1"/>
    </source>
</evidence>